<dbReference type="PANTHER" id="PTHR30386">
    <property type="entry name" value="MEMBRANE FUSION SUBUNIT OF EMRAB-TOLC MULTIDRUG EFFLUX PUMP"/>
    <property type="match status" value="1"/>
</dbReference>
<keyword evidence="2" id="KW-1133">Transmembrane helix</keyword>
<name>A0A5Q2VD50_SERPR</name>
<evidence type="ECO:0000313" key="4">
    <source>
        <dbReference type="Proteomes" id="UP000381260"/>
    </source>
</evidence>
<keyword evidence="2" id="KW-0812">Transmembrane</keyword>
<protein>
    <submittedName>
        <fullName evidence="3">HlyD family efflux transporter periplasmic adaptor subunit</fullName>
    </submittedName>
</protein>
<dbReference type="EMBL" id="CP045913">
    <property type="protein sequence ID" value="QGH62020.1"/>
    <property type="molecule type" value="Genomic_DNA"/>
</dbReference>
<dbReference type="PANTHER" id="PTHR30386:SF28">
    <property type="entry name" value="EXPORTED PROTEIN"/>
    <property type="match status" value="1"/>
</dbReference>
<dbReference type="Proteomes" id="UP000381260">
    <property type="component" value="Chromosome"/>
</dbReference>
<proteinExistence type="predicted"/>
<dbReference type="InterPro" id="IPR050739">
    <property type="entry name" value="MFP"/>
</dbReference>
<dbReference type="PRINTS" id="PR01490">
    <property type="entry name" value="RTXTOXIND"/>
</dbReference>
<organism evidence="3 4">
    <name type="scientific">Serratia proteamaculans</name>
    <dbReference type="NCBI Taxonomy" id="28151"/>
    <lineage>
        <taxon>Bacteria</taxon>
        <taxon>Pseudomonadati</taxon>
        <taxon>Pseudomonadota</taxon>
        <taxon>Gammaproteobacteria</taxon>
        <taxon>Enterobacterales</taxon>
        <taxon>Yersiniaceae</taxon>
        <taxon>Serratia</taxon>
    </lineage>
</organism>
<feature type="transmembrane region" description="Helical" evidence="2">
    <location>
        <begin position="20"/>
        <end position="49"/>
    </location>
</feature>
<dbReference type="RefSeq" id="WP_153859052.1">
    <property type="nucleotide sequence ID" value="NZ_CP045913.1"/>
</dbReference>
<dbReference type="AlphaFoldDB" id="A0A5Q2VD50"/>
<evidence type="ECO:0000313" key="3">
    <source>
        <dbReference type="EMBL" id="QGH62020.1"/>
    </source>
</evidence>
<feature type="coiled-coil region" evidence="1">
    <location>
        <begin position="145"/>
        <end position="263"/>
    </location>
</feature>
<evidence type="ECO:0000256" key="1">
    <source>
        <dbReference type="SAM" id="Coils"/>
    </source>
</evidence>
<gene>
    <name evidence="3" type="ORF">GHV41_14820</name>
</gene>
<reference evidence="3 4" key="1">
    <citation type="submission" date="2019-11" db="EMBL/GenBank/DDBJ databases">
        <title>The Phosphoenolpyruvate Phosphotransferase System Regulates Serratia proteamaculans 336X Biofilm Formation and Wheat Roots colonization.</title>
        <authorList>
            <person name="Liu F."/>
        </authorList>
    </citation>
    <scope>NUCLEOTIDE SEQUENCE [LARGE SCALE GENOMIC DNA]</scope>
    <source>
        <strain evidence="3 4">336X</strain>
    </source>
</reference>
<accession>A0A5Q2VD50</accession>
<keyword evidence="2" id="KW-0472">Membrane</keyword>
<keyword evidence="1" id="KW-0175">Coiled coil</keyword>
<sequence>MGLSGLFRMEAINAGKEQAFGSVIIATPISIRICAVVSFFLLVVIMFFISTYTYTNRTVISGYLTPDKGLSKIYPSQYGVIRKSFVIEGSKVKEGDTLFILSSERHTVDSEQASTQEKVSHEIKRRVTSLQRDLMATKRQYDGELITVQQSVVRVEESIQKLNNQKNNLKQVVAITKERLDKYSEIYNENYISLEQKERVREEFIEKKSRLDELDREILNAKQEKTTRVQQIAKLKYSAESDIEKIKRELAQLEQDLLENETRREIIITAPVSGVITALNAWEGKYTDGNTSLASIIPDGSRLVAWLYAPGRSIGFIRPDSEILLRYQPWPWQKFGQYPAIITSISRSTFALSELTDELSRSNDFSGDPSFYRIIAKPMSEEINAYGQTYALRSGARLEASILLDKRTLLEWMFEPFLSLKNNNQQ</sequence>
<dbReference type="Gene3D" id="2.40.50.100">
    <property type="match status" value="1"/>
</dbReference>
<evidence type="ECO:0000256" key="2">
    <source>
        <dbReference type="SAM" id="Phobius"/>
    </source>
</evidence>
<dbReference type="SUPFAM" id="SSF111369">
    <property type="entry name" value="HlyD-like secretion proteins"/>
    <property type="match status" value="1"/>
</dbReference>